<dbReference type="GO" id="GO:0005737">
    <property type="term" value="C:cytoplasm"/>
    <property type="evidence" value="ECO:0007669"/>
    <property type="project" value="InterPro"/>
</dbReference>
<feature type="domain" description="Dihydroorotate dehydrogenase catalytic" evidence="7">
    <location>
        <begin position="94"/>
        <end position="289"/>
    </location>
</feature>
<dbReference type="EMBL" id="CABFMQ020000076">
    <property type="protein sequence ID" value="VTZ49845.1"/>
    <property type="molecule type" value="Genomic_DNA"/>
</dbReference>
<evidence type="ECO:0000256" key="1">
    <source>
        <dbReference type="ARBA" id="ARBA00001917"/>
    </source>
</evidence>
<evidence type="ECO:0000313" key="8">
    <source>
        <dbReference type="EMBL" id="VTZ49845.1"/>
    </source>
</evidence>
<gene>
    <name evidence="8" type="ORF">MPC4_20055</name>
</gene>
<dbReference type="PANTHER" id="PTHR48109">
    <property type="entry name" value="DIHYDROOROTATE DEHYDROGENASE (QUINONE), MITOCHONDRIAL-RELATED"/>
    <property type="match status" value="1"/>
</dbReference>
<protein>
    <submittedName>
        <fullName evidence="8">Dihydroorotate dehydrogenase (Fumarate)</fullName>
    </submittedName>
</protein>
<keyword evidence="9" id="KW-1185">Reference proteome</keyword>
<organism evidence="8 9">
    <name type="scientific">Methylocella tundrae</name>
    <dbReference type="NCBI Taxonomy" id="227605"/>
    <lineage>
        <taxon>Bacteria</taxon>
        <taxon>Pseudomonadati</taxon>
        <taxon>Pseudomonadota</taxon>
        <taxon>Alphaproteobacteria</taxon>
        <taxon>Hyphomicrobiales</taxon>
        <taxon>Beijerinckiaceae</taxon>
        <taxon>Methylocella</taxon>
    </lineage>
</organism>
<dbReference type="RefSeq" id="WP_174512068.1">
    <property type="nucleotide sequence ID" value="NZ_CABFMQ020000076.1"/>
</dbReference>
<evidence type="ECO:0000256" key="4">
    <source>
        <dbReference type="ARBA" id="ARBA00022643"/>
    </source>
</evidence>
<dbReference type="GO" id="GO:0044205">
    <property type="term" value="P:'de novo' UMP biosynthetic process"/>
    <property type="evidence" value="ECO:0007669"/>
    <property type="project" value="UniProtKB-UniPathway"/>
</dbReference>
<proteinExistence type="predicted"/>
<dbReference type="PIRSF" id="PIRSF000164">
    <property type="entry name" value="DHO_oxidase"/>
    <property type="match status" value="1"/>
</dbReference>
<dbReference type="GO" id="GO:0004152">
    <property type="term" value="F:dihydroorotate dehydrogenase activity"/>
    <property type="evidence" value="ECO:0007669"/>
    <property type="project" value="InterPro"/>
</dbReference>
<evidence type="ECO:0000259" key="7">
    <source>
        <dbReference type="Pfam" id="PF01180"/>
    </source>
</evidence>
<comment type="cofactor">
    <cofactor evidence="1">
        <name>FMN</name>
        <dbReference type="ChEBI" id="CHEBI:58210"/>
    </cofactor>
</comment>
<comment type="pathway">
    <text evidence="2">Pyrimidine metabolism; UMP biosynthesis via de novo pathway.</text>
</comment>
<evidence type="ECO:0000256" key="2">
    <source>
        <dbReference type="ARBA" id="ARBA00004725"/>
    </source>
</evidence>
<dbReference type="InterPro" id="IPR050074">
    <property type="entry name" value="DHO_dehydrogenase"/>
</dbReference>
<dbReference type="Proteomes" id="UP000485880">
    <property type="component" value="Unassembled WGS sequence"/>
</dbReference>
<evidence type="ECO:0000256" key="6">
    <source>
        <dbReference type="ARBA" id="ARBA00023002"/>
    </source>
</evidence>
<keyword evidence="4" id="KW-0288">FMN</keyword>
<comment type="caution">
    <text evidence="8">The sequence shown here is derived from an EMBL/GenBank/DDBJ whole genome shotgun (WGS) entry which is preliminary data.</text>
</comment>
<keyword evidence="3" id="KW-0285">Flavoprotein</keyword>
<dbReference type="InterPro" id="IPR013785">
    <property type="entry name" value="Aldolase_TIM"/>
</dbReference>
<dbReference type="Pfam" id="PF01180">
    <property type="entry name" value="DHO_dh"/>
    <property type="match status" value="1"/>
</dbReference>
<dbReference type="InterPro" id="IPR012135">
    <property type="entry name" value="Dihydroorotate_DH_1_2"/>
</dbReference>
<dbReference type="SUPFAM" id="SSF51395">
    <property type="entry name" value="FMN-linked oxidoreductases"/>
    <property type="match status" value="1"/>
</dbReference>
<keyword evidence="5" id="KW-0665">Pyrimidine biosynthesis</keyword>
<name>A0A8B6M4U5_METTU</name>
<evidence type="ECO:0000256" key="5">
    <source>
        <dbReference type="ARBA" id="ARBA00022975"/>
    </source>
</evidence>
<dbReference type="GO" id="GO:0006207">
    <property type="term" value="P:'de novo' pyrimidine nucleobase biosynthetic process"/>
    <property type="evidence" value="ECO:0007669"/>
    <property type="project" value="TreeGrafter"/>
</dbReference>
<sequence length="331" mass="36255">MDLTTRYMGLHLKNPLVASASPLTRELDGLRLLEDAGAAALVLPSLFQEEIEAEVARYDRLTSANEDSWPEATSQFPALVEAKHGPHHYLCLIRRASEAVDVPVIASLNGVTNEGWISYAKLIEEAGAKGLELNIYFIPADLTQTGREVEQRYIDILAAVRATVSIPIAVKLSPYFSSIGNMALALQDAGADALVLFNRFYQPDLDLTRLQVMTDLKLSEPSEIRLPLLWLAVLAGRVKLSLAASTGVASSNEVIKYLLAGADVVMATSALLRHGPGHMATLLAGLEKWLASREFNSLDHVRGLMSQRKLKDPQALERANYIEILEGYSQH</sequence>
<dbReference type="AlphaFoldDB" id="A0A8B6M4U5"/>
<dbReference type="InterPro" id="IPR005720">
    <property type="entry name" value="Dihydroorotate_DH_cat"/>
</dbReference>
<dbReference type="UniPathway" id="UPA00070"/>
<dbReference type="NCBIfam" id="NF005741">
    <property type="entry name" value="PRK07565.1"/>
    <property type="match status" value="1"/>
</dbReference>
<dbReference type="PANTHER" id="PTHR48109:SF3">
    <property type="entry name" value="SLL0744 PROTEIN"/>
    <property type="match status" value="1"/>
</dbReference>
<evidence type="ECO:0000313" key="9">
    <source>
        <dbReference type="Proteomes" id="UP000485880"/>
    </source>
</evidence>
<reference evidence="8 9" key="1">
    <citation type="submission" date="2019-05" db="EMBL/GenBank/DDBJ databases">
        <authorList>
            <person name="Farhan Ul Haque M."/>
        </authorList>
    </citation>
    <scope>NUCLEOTIDE SEQUENCE [LARGE SCALE GENOMIC DNA]</scope>
    <source>
        <strain evidence="8">2</strain>
    </source>
</reference>
<keyword evidence="6" id="KW-0560">Oxidoreductase</keyword>
<dbReference type="CDD" id="cd04739">
    <property type="entry name" value="DHOD_like"/>
    <property type="match status" value="1"/>
</dbReference>
<evidence type="ECO:0000256" key="3">
    <source>
        <dbReference type="ARBA" id="ARBA00022630"/>
    </source>
</evidence>
<accession>A0A8B6M4U5</accession>
<dbReference type="Gene3D" id="3.20.20.70">
    <property type="entry name" value="Aldolase class I"/>
    <property type="match status" value="1"/>
</dbReference>